<feature type="compositionally biased region" description="Polar residues" evidence="1">
    <location>
        <begin position="157"/>
        <end position="171"/>
    </location>
</feature>
<feature type="compositionally biased region" description="Low complexity" evidence="1">
    <location>
        <begin position="7"/>
        <end position="16"/>
    </location>
</feature>
<feature type="region of interest" description="Disordered" evidence="1">
    <location>
        <begin position="120"/>
        <end position="187"/>
    </location>
</feature>
<dbReference type="Ensembl" id="ENSGACT00000064048.1">
    <property type="protein sequence ID" value="ENSGACP00000070303.1"/>
    <property type="gene ID" value="ENSGACG00000034932.1"/>
</dbReference>
<feature type="compositionally biased region" description="Low complexity" evidence="1">
    <location>
        <begin position="131"/>
        <end position="140"/>
    </location>
</feature>
<sequence length="187" mass="19575">MGEIKSPAHALHSPSPSGRPLGTVGADAMKKEGTLRHFQVERSLSPFAGLDIGLIGGDRTGSGGRGIRAVQEEPLDAILSPELDKMVADGAILSKLYNIPELEGKDVEEVFTAVLSPNRSINQHSEQSQRTQTAVGTTTTFPRLPLMNGLTGAPSHFPNTPMISSGAQSPTGFRVPPLDSTAPGLAS</sequence>
<name>A0AAQ4S5X1_GASAC</name>
<organism evidence="2 3">
    <name type="scientific">Gasterosteus aculeatus aculeatus</name>
    <name type="common">three-spined stickleback</name>
    <dbReference type="NCBI Taxonomy" id="481459"/>
    <lineage>
        <taxon>Eukaryota</taxon>
        <taxon>Metazoa</taxon>
        <taxon>Chordata</taxon>
        <taxon>Craniata</taxon>
        <taxon>Vertebrata</taxon>
        <taxon>Euteleostomi</taxon>
        <taxon>Actinopterygii</taxon>
        <taxon>Neopterygii</taxon>
        <taxon>Teleostei</taxon>
        <taxon>Neoteleostei</taxon>
        <taxon>Acanthomorphata</taxon>
        <taxon>Eupercaria</taxon>
        <taxon>Perciformes</taxon>
        <taxon>Cottioidei</taxon>
        <taxon>Gasterosteales</taxon>
        <taxon>Gasterosteidae</taxon>
        <taxon>Gasterosteus</taxon>
    </lineage>
</organism>
<evidence type="ECO:0000313" key="3">
    <source>
        <dbReference type="Proteomes" id="UP000007635"/>
    </source>
</evidence>
<dbReference type="GeneTree" id="ENSGT00940000155281"/>
<feature type="region of interest" description="Disordered" evidence="1">
    <location>
        <begin position="1"/>
        <end position="25"/>
    </location>
</feature>
<proteinExistence type="predicted"/>
<feature type="compositionally biased region" description="Polar residues" evidence="1">
    <location>
        <begin position="120"/>
        <end position="130"/>
    </location>
</feature>
<reference evidence="2" key="2">
    <citation type="submission" date="2025-08" db="UniProtKB">
        <authorList>
            <consortium name="Ensembl"/>
        </authorList>
    </citation>
    <scope>IDENTIFICATION</scope>
</reference>
<dbReference type="AlphaFoldDB" id="A0AAQ4S5X1"/>
<evidence type="ECO:0000313" key="2">
    <source>
        <dbReference type="Ensembl" id="ENSGACP00000070303.1"/>
    </source>
</evidence>
<reference evidence="2" key="3">
    <citation type="submission" date="2025-09" db="UniProtKB">
        <authorList>
            <consortium name="Ensembl"/>
        </authorList>
    </citation>
    <scope>IDENTIFICATION</scope>
</reference>
<evidence type="ECO:0000256" key="1">
    <source>
        <dbReference type="SAM" id="MobiDB-lite"/>
    </source>
</evidence>
<accession>A0AAQ4S5X1</accession>
<dbReference type="Proteomes" id="UP000007635">
    <property type="component" value="Chromosome XXI"/>
</dbReference>
<reference evidence="2 3" key="1">
    <citation type="journal article" date="2021" name="G3 (Bethesda)">
        <title>Improved contiguity of the threespine stickleback genome using long-read sequencing.</title>
        <authorList>
            <person name="Nath S."/>
            <person name="Shaw D.E."/>
            <person name="White M.A."/>
        </authorList>
    </citation>
    <scope>NUCLEOTIDE SEQUENCE [LARGE SCALE GENOMIC DNA]</scope>
    <source>
        <strain evidence="2 3">Lake Benthic</strain>
    </source>
</reference>
<protein>
    <submittedName>
        <fullName evidence="2">Uncharacterized protein</fullName>
    </submittedName>
</protein>
<keyword evidence="3" id="KW-1185">Reference proteome</keyword>